<dbReference type="STRING" id="1280514.AXFE_34990"/>
<reference evidence="1 2" key="1">
    <citation type="submission" date="2015-01" db="EMBL/GenBank/DDBJ databases">
        <title>Draft genome of the acidophilic iron oxidizer Acidithrix ferrooxidans strain Py-F3.</title>
        <authorList>
            <person name="Poehlein A."/>
            <person name="Eisen S."/>
            <person name="Schloemann M."/>
            <person name="Johnson B.D."/>
            <person name="Daniel R."/>
            <person name="Muehling M."/>
        </authorList>
    </citation>
    <scope>NUCLEOTIDE SEQUENCE [LARGE SCALE GENOMIC DNA]</scope>
    <source>
        <strain evidence="1 2">Py-F3</strain>
    </source>
</reference>
<evidence type="ECO:0000313" key="1">
    <source>
        <dbReference type="EMBL" id="KJF15664.1"/>
    </source>
</evidence>
<dbReference type="Pfam" id="PF14236">
    <property type="entry name" value="DruA"/>
    <property type="match status" value="1"/>
</dbReference>
<keyword evidence="2" id="KW-1185">Reference proteome</keyword>
<gene>
    <name evidence="1" type="ORF">AXFE_34990</name>
</gene>
<protein>
    <submittedName>
        <fullName evidence="1">Uncharacterized protein</fullName>
    </submittedName>
</protein>
<dbReference type="Proteomes" id="UP000032360">
    <property type="component" value="Unassembled WGS sequence"/>
</dbReference>
<dbReference type="PATRIC" id="fig|1280514.3.peg.4694"/>
<sequence>MQATTTFAGAEGRYLIESSSGTIGAIGFAASPWSCAPRDNYIGWDKATREARLHLVVGNARFLILPQVRVVNLASYILSRVARRLPGDWQLAYGYQPVLLETFVESARFTGASYKAANWIRVGQTKGRGKLDRYNQYALSVKDVYLYPLHRNYRSILASPECKRNRISDWPGRSLSNGLAECLQVVKGVIRLLRVIGRCEQLNLREYGLYERCRW</sequence>
<evidence type="ECO:0000313" key="2">
    <source>
        <dbReference type="Proteomes" id="UP000032360"/>
    </source>
</evidence>
<dbReference type="InterPro" id="IPR025639">
    <property type="entry name" value="DruA"/>
</dbReference>
<accession>A0A0D8HCQ0</accession>
<dbReference type="EMBL" id="JXYS01000134">
    <property type="protein sequence ID" value="KJF15664.1"/>
    <property type="molecule type" value="Genomic_DNA"/>
</dbReference>
<dbReference type="AlphaFoldDB" id="A0A0D8HCQ0"/>
<organism evidence="1 2">
    <name type="scientific">Acidithrix ferrooxidans</name>
    <dbReference type="NCBI Taxonomy" id="1280514"/>
    <lineage>
        <taxon>Bacteria</taxon>
        <taxon>Bacillati</taxon>
        <taxon>Actinomycetota</taxon>
        <taxon>Acidimicrobiia</taxon>
        <taxon>Acidimicrobiales</taxon>
        <taxon>Acidimicrobiaceae</taxon>
        <taxon>Acidithrix</taxon>
    </lineage>
</organism>
<dbReference type="RefSeq" id="WP_052607115.1">
    <property type="nucleotide sequence ID" value="NZ_JXYS01000134.1"/>
</dbReference>
<name>A0A0D8HCQ0_9ACTN</name>
<comment type="caution">
    <text evidence="1">The sequence shown here is derived from an EMBL/GenBank/DDBJ whole genome shotgun (WGS) entry which is preliminary data.</text>
</comment>
<proteinExistence type="predicted"/>